<evidence type="ECO:0000313" key="2">
    <source>
        <dbReference type="EMBL" id="NER30916.1"/>
    </source>
</evidence>
<sequence length="324" mass="36439">MSKPVPWQQRIGSQRDWFWRGWQTRYTYFRPPATALAGTTPVILLHGFGASIGHWRHNLEVLGQYHTVYALDMLGFGASCKAPANYKIQLWVEQVYDFWQTFIRQQVVLAGNSMGSMVCLAAAAAHPEMVKGIAMINLPDLSQREEVIPNWLQPMVFTVEGIFAPLLVKSLFHIIRRPPILRRILSGLVYANRQAVTTELVEILAEPAQDQGAAAVFSDLFKATNSPDYAPKVKAILPTLDMPMLLIWGLKDRMIPPSLARPRQYVELNPNLKLVELDDAGHCPHDECPEQVNQIVLDWLAAQFKQQPDQNISSVSATTSENLS</sequence>
<organism evidence="2">
    <name type="scientific">Symploca sp. SIO1C4</name>
    <dbReference type="NCBI Taxonomy" id="2607765"/>
    <lineage>
        <taxon>Bacteria</taxon>
        <taxon>Bacillati</taxon>
        <taxon>Cyanobacteriota</taxon>
        <taxon>Cyanophyceae</taxon>
        <taxon>Coleofasciculales</taxon>
        <taxon>Coleofasciculaceae</taxon>
        <taxon>Symploca</taxon>
    </lineage>
</organism>
<dbReference type="InterPro" id="IPR029058">
    <property type="entry name" value="AB_hydrolase_fold"/>
</dbReference>
<dbReference type="InterPro" id="IPR000639">
    <property type="entry name" value="Epox_hydrolase-like"/>
</dbReference>
<dbReference type="Pfam" id="PF00561">
    <property type="entry name" value="Abhydrolase_1"/>
    <property type="match status" value="1"/>
</dbReference>
<dbReference type="Gene3D" id="3.40.50.1820">
    <property type="entry name" value="alpha/beta hydrolase"/>
    <property type="match status" value="1"/>
</dbReference>
<gene>
    <name evidence="2" type="ORF">F6J89_25670</name>
</gene>
<comment type="caution">
    <text evidence="2">The sequence shown here is derived from an EMBL/GenBank/DDBJ whole genome shotgun (WGS) entry which is preliminary data.</text>
</comment>
<dbReference type="PANTHER" id="PTHR46438:SF2">
    <property type="entry name" value="ALPHA_BETA-HYDROLASES SUPERFAMILY PROTEIN"/>
    <property type="match status" value="1"/>
</dbReference>
<dbReference type="EMBL" id="JAAHFQ010000674">
    <property type="protein sequence ID" value="NER30916.1"/>
    <property type="molecule type" value="Genomic_DNA"/>
</dbReference>
<dbReference type="PANTHER" id="PTHR46438">
    <property type="entry name" value="ALPHA/BETA-HYDROLASES SUPERFAMILY PROTEIN"/>
    <property type="match status" value="1"/>
</dbReference>
<dbReference type="InterPro" id="IPR000073">
    <property type="entry name" value="AB_hydrolase_1"/>
</dbReference>
<dbReference type="AlphaFoldDB" id="A0A6B3NBI7"/>
<dbReference type="GO" id="GO:0016787">
    <property type="term" value="F:hydrolase activity"/>
    <property type="evidence" value="ECO:0007669"/>
    <property type="project" value="UniProtKB-KW"/>
</dbReference>
<name>A0A6B3NBI7_9CYAN</name>
<reference evidence="2" key="1">
    <citation type="submission" date="2019-11" db="EMBL/GenBank/DDBJ databases">
        <title>Genomic insights into an expanded diversity of filamentous marine cyanobacteria reveals the extraordinary biosynthetic potential of Moorea and Okeania.</title>
        <authorList>
            <person name="Ferreira Leao T."/>
            <person name="Wang M."/>
            <person name="Moss N."/>
            <person name="Da Silva R."/>
            <person name="Sanders J."/>
            <person name="Nurk S."/>
            <person name="Gurevich A."/>
            <person name="Humphrey G."/>
            <person name="Reher R."/>
            <person name="Zhu Q."/>
            <person name="Belda-Ferre P."/>
            <person name="Glukhov E."/>
            <person name="Rex R."/>
            <person name="Dorrestein P.C."/>
            <person name="Knight R."/>
            <person name="Pevzner P."/>
            <person name="Gerwick W.H."/>
            <person name="Gerwick L."/>
        </authorList>
    </citation>
    <scope>NUCLEOTIDE SEQUENCE</scope>
    <source>
        <strain evidence="2">SIO1C4</strain>
    </source>
</reference>
<accession>A0A6B3NBI7</accession>
<evidence type="ECO:0000259" key="1">
    <source>
        <dbReference type="Pfam" id="PF00561"/>
    </source>
</evidence>
<keyword evidence="2" id="KW-0378">Hydrolase</keyword>
<proteinExistence type="predicted"/>
<dbReference type="SUPFAM" id="SSF53474">
    <property type="entry name" value="alpha/beta-Hydrolases"/>
    <property type="match status" value="1"/>
</dbReference>
<protein>
    <submittedName>
        <fullName evidence="2">Alpha/beta fold hydrolase</fullName>
    </submittedName>
</protein>
<feature type="domain" description="AB hydrolase-1" evidence="1">
    <location>
        <begin position="41"/>
        <end position="287"/>
    </location>
</feature>
<dbReference type="PRINTS" id="PR00111">
    <property type="entry name" value="ABHYDROLASE"/>
</dbReference>
<dbReference type="PRINTS" id="PR00412">
    <property type="entry name" value="EPOXHYDRLASE"/>
</dbReference>